<feature type="region of interest" description="Disordered" evidence="1">
    <location>
        <begin position="50"/>
        <end position="142"/>
    </location>
</feature>
<reference evidence="2 3" key="1">
    <citation type="journal article" date="2024" name="BMC Genomics">
        <title>De novo assembly and annotation of Popillia japonica's genome with initial clues to its potential as an invasive pest.</title>
        <authorList>
            <person name="Cucini C."/>
            <person name="Boschi S."/>
            <person name="Funari R."/>
            <person name="Cardaioli E."/>
            <person name="Iannotti N."/>
            <person name="Marturano G."/>
            <person name="Paoli F."/>
            <person name="Bruttini M."/>
            <person name="Carapelli A."/>
            <person name="Frati F."/>
            <person name="Nardi F."/>
        </authorList>
    </citation>
    <scope>NUCLEOTIDE SEQUENCE [LARGE SCALE GENOMIC DNA]</scope>
    <source>
        <strain evidence="2">DMR45628</strain>
    </source>
</reference>
<feature type="compositionally biased region" description="Basic and acidic residues" evidence="1">
    <location>
        <begin position="88"/>
        <end position="99"/>
    </location>
</feature>
<evidence type="ECO:0000313" key="2">
    <source>
        <dbReference type="EMBL" id="KAK9708141.1"/>
    </source>
</evidence>
<sequence length="201" mass="22532">MCQQNVLIVGETTQHRALSVGYILTNWENYVRARKKLVVYESPYKVLKIHDIDTPAPPPPVNAWTAKKQFPPLPVKKSQPSMSQQKRSSKEEVRSRNQEPEAGNCSSEESSSEEDSTPSAAVRRREPSSSGRVGTGLRSRSEQGDKLYLHEIANTMEEINSIVNLKKLSANLKQLLIAIKKCSTPFEQAMAIHQFNLDNAN</sequence>
<evidence type="ECO:0000256" key="1">
    <source>
        <dbReference type="SAM" id="MobiDB-lite"/>
    </source>
</evidence>
<dbReference type="AlphaFoldDB" id="A0AAW1JWE3"/>
<protein>
    <submittedName>
        <fullName evidence="2">Uncharacterized protein</fullName>
    </submittedName>
</protein>
<gene>
    <name evidence="2" type="ORF">QE152_g27397</name>
</gene>
<proteinExistence type="predicted"/>
<name>A0AAW1JWE3_POPJA</name>
<comment type="caution">
    <text evidence="2">The sequence shown here is derived from an EMBL/GenBank/DDBJ whole genome shotgun (WGS) entry which is preliminary data.</text>
</comment>
<dbReference type="EMBL" id="JASPKY010000335">
    <property type="protein sequence ID" value="KAK9708141.1"/>
    <property type="molecule type" value="Genomic_DNA"/>
</dbReference>
<accession>A0AAW1JWE3</accession>
<organism evidence="2 3">
    <name type="scientific">Popillia japonica</name>
    <name type="common">Japanese beetle</name>
    <dbReference type="NCBI Taxonomy" id="7064"/>
    <lineage>
        <taxon>Eukaryota</taxon>
        <taxon>Metazoa</taxon>
        <taxon>Ecdysozoa</taxon>
        <taxon>Arthropoda</taxon>
        <taxon>Hexapoda</taxon>
        <taxon>Insecta</taxon>
        <taxon>Pterygota</taxon>
        <taxon>Neoptera</taxon>
        <taxon>Endopterygota</taxon>
        <taxon>Coleoptera</taxon>
        <taxon>Polyphaga</taxon>
        <taxon>Scarabaeiformia</taxon>
        <taxon>Scarabaeidae</taxon>
        <taxon>Rutelinae</taxon>
        <taxon>Popillia</taxon>
    </lineage>
</organism>
<dbReference type="Proteomes" id="UP001458880">
    <property type="component" value="Unassembled WGS sequence"/>
</dbReference>
<keyword evidence="3" id="KW-1185">Reference proteome</keyword>
<evidence type="ECO:0000313" key="3">
    <source>
        <dbReference type="Proteomes" id="UP001458880"/>
    </source>
</evidence>